<protein>
    <submittedName>
        <fullName evidence="2">Uncharacterized protein</fullName>
    </submittedName>
</protein>
<evidence type="ECO:0000313" key="2">
    <source>
        <dbReference type="EMBL" id="MFH4981949.1"/>
    </source>
</evidence>
<evidence type="ECO:0000256" key="1">
    <source>
        <dbReference type="SAM" id="Phobius"/>
    </source>
</evidence>
<dbReference type="EMBL" id="JBGFUD010008199">
    <property type="protein sequence ID" value="MFH4981949.1"/>
    <property type="molecule type" value="Genomic_DNA"/>
</dbReference>
<sequence length="128" mass="14721">MPNGTSINPSMAQEFYPEVVRYWMVDLRRTELSSLQSGQMNLSPLVHMFTLTSQTNSSLQDGSAFPTRLIVVIVFVIIFIFGISLLVICFIRYLRKRNTNVEERSRMLTTLSGKKYTVEEKNGTIMLY</sequence>
<keyword evidence="1" id="KW-0812">Transmembrane</keyword>
<keyword evidence="1" id="KW-1133">Transmembrane helix</keyword>
<dbReference type="Proteomes" id="UP001608902">
    <property type="component" value="Unassembled WGS sequence"/>
</dbReference>
<keyword evidence="1" id="KW-0472">Membrane</keyword>
<accession>A0ABD6EXG8</accession>
<evidence type="ECO:0000313" key="3">
    <source>
        <dbReference type="Proteomes" id="UP001608902"/>
    </source>
</evidence>
<gene>
    <name evidence="2" type="ORF">AB6A40_008658</name>
</gene>
<proteinExistence type="predicted"/>
<feature type="transmembrane region" description="Helical" evidence="1">
    <location>
        <begin position="69"/>
        <end position="94"/>
    </location>
</feature>
<dbReference type="AlphaFoldDB" id="A0ABD6EXG8"/>
<keyword evidence="3" id="KW-1185">Reference proteome</keyword>
<reference evidence="2 3" key="1">
    <citation type="submission" date="2024-08" db="EMBL/GenBank/DDBJ databases">
        <title>Gnathostoma spinigerum genome.</title>
        <authorList>
            <person name="Gonzalez-Bertolin B."/>
            <person name="Monzon S."/>
            <person name="Zaballos A."/>
            <person name="Jimenez P."/>
            <person name="Dekumyoy P."/>
            <person name="Varona S."/>
            <person name="Cuesta I."/>
            <person name="Sumanam S."/>
            <person name="Adisakwattana P."/>
            <person name="Gasser R.B."/>
            <person name="Hernandez-Gonzalez A."/>
            <person name="Young N.D."/>
            <person name="Perteguer M.J."/>
        </authorList>
    </citation>
    <scope>NUCLEOTIDE SEQUENCE [LARGE SCALE GENOMIC DNA]</scope>
    <source>
        <strain evidence="2">AL3</strain>
        <tissue evidence="2">Liver</tissue>
    </source>
</reference>
<name>A0ABD6EXG8_9BILA</name>
<organism evidence="2 3">
    <name type="scientific">Gnathostoma spinigerum</name>
    <dbReference type="NCBI Taxonomy" id="75299"/>
    <lineage>
        <taxon>Eukaryota</taxon>
        <taxon>Metazoa</taxon>
        <taxon>Ecdysozoa</taxon>
        <taxon>Nematoda</taxon>
        <taxon>Chromadorea</taxon>
        <taxon>Rhabditida</taxon>
        <taxon>Spirurina</taxon>
        <taxon>Gnathostomatomorpha</taxon>
        <taxon>Gnathostomatoidea</taxon>
        <taxon>Gnathostomatidae</taxon>
        <taxon>Gnathostoma</taxon>
    </lineage>
</organism>
<comment type="caution">
    <text evidence="2">The sequence shown here is derived from an EMBL/GenBank/DDBJ whole genome shotgun (WGS) entry which is preliminary data.</text>
</comment>